<accession>A0ABY7SPC1</accession>
<dbReference type="Gene3D" id="3.60.15.10">
    <property type="entry name" value="Ribonuclease Z/Hydroxyacylglutathione hydrolase-like"/>
    <property type="match status" value="1"/>
</dbReference>
<keyword evidence="1" id="KW-0114">cAMP</keyword>
<dbReference type="PRINTS" id="PR00388">
    <property type="entry name" value="PDIESTERASE2"/>
</dbReference>
<dbReference type="CDD" id="cd07735">
    <property type="entry name" value="class_II_PDE_MBL-fold"/>
    <property type="match status" value="1"/>
</dbReference>
<dbReference type="InterPro" id="IPR000396">
    <property type="entry name" value="Pdiesterase2"/>
</dbReference>
<sequence length="348" mass="37057">MSYDVAGIARERKIIVPTGYRSAICAVLTACLPFAGLAQGFDVTVLGARGGIEDGNLSAFMISPADDPRAVTCDAGALVSGLRAADEGGVFDDLQMPEETEYSRIGYVLTQQIKGYLISHAHMDHIAGLIAASPDDSAKPIYGLSSVLQRVGDGYFNWSVWPNFATTGTAPTLGKYRLTDLPAAQSRPLDGTGMSVTAFPLAHGGAESTAFLIESGDDALLCFGDTGPDQVEGGTNIADIWAAIGDLVREGKLRAIIAEVSYPNAQPDDRLYGHLTPNWLLKSLAELEAIAGDGSLQDLPVIVSHIKYSLKTGETPQQMIQRELQEGNDLGVSFLIPEQGDFWRLAPE</sequence>
<dbReference type="InterPro" id="IPR036866">
    <property type="entry name" value="RibonucZ/Hydroxyglut_hydro"/>
</dbReference>
<evidence type="ECO:0000313" key="2">
    <source>
        <dbReference type="EMBL" id="WCR08666.1"/>
    </source>
</evidence>
<evidence type="ECO:0000313" key="3">
    <source>
        <dbReference type="Proteomes" id="UP001219349"/>
    </source>
</evidence>
<proteinExistence type="inferred from homology"/>
<dbReference type="PANTHER" id="PTHR28283:SF1">
    <property type="entry name" value="3',5'-CYCLIC-NUCLEOTIDE PHOSPHODIESTERASE 1"/>
    <property type="match status" value="1"/>
</dbReference>
<dbReference type="PIRSF" id="PIRSF000962">
    <property type="entry name" value="Cyc_nuc_PDEase"/>
    <property type="match status" value="1"/>
</dbReference>
<dbReference type="Proteomes" id="UP001219349">
    <property type="component" value="Chromosome"/>
</dbReference>
<keyword evidence="1" id="KW-0378">Hydrolase</keyword>
<organism evidence="2 3">
    <name type="scientific">Paracoccus fistulariae</name>
    <dbReference type="NCBI Taxonomy" id="658446"/>
    <lineage>
        <taxon>Bacteria</taxon>
        <taxon>Pseudomonadati</taxon>
        <taxon>Pseudomonadota</taxon>
        <taxon>Alphaproteobacteria</taxon>
        <taxon>Rhodobacterales</taxon>
        <taxon>Paracoccaceae</taxon>
        <taxon>Paracoccus</taxon>
    </lineage>
</organism>
<gene>
    <name evidence="2" type="ORF">JHX87_07670</name>
</gene>
<dbReference type="EMBL" id="CP067136">
    <property type="protein sequence ID" value="WCR08666.1"/>
    <property type="molecule type" value="Genomic_DNA"/>
</dbReference>
<dbReference type="SUPFAM" id="SSF56281">
    <property type="entry name" value="Metallo-hydrolase/oxidoreductase"/>
    <property type="match status" value="1"/>
</dbReference>
<keyword evidence="3" id="KW-1185">Reference proteome</keyword>
<evidence type="ECO:0000256" key="1">
    <source>
        <dbReference type="PIRNR" id="PIRNR000962"/>
    </source>
</evidence>
<comment type="similarity">
    <text evidence="1">Belongs to the cyclic nucleotide phosphodiesterase class-II family.</text>
</comment>
<dbReference type="RefSeq" id="WP_271885921.1">
    <property type="nucleotide sequence ID" value="NZ_CP067136.1"/>
</dbReference>
<name>A0ABY7SPC1_9RHOB</name>
<dbReference type="PANTHER" id="PTHR28283">
    <property type="entry name" value="3',5'-CYCLIC-NUCLEOTIDE PHOSPHODIESTERASE 1"/>
    <property type="match status" value="1"/>
</dbReference>
<reference evidence="2 3" key="1">
    <citation type="submission" date="2021-01" db="EMBL/GenBank/DDBJ databases">
        <title>Biogeographic distribution of Paracoccus.</title>
        <authorList>
            <person name="Hollensteiner J."/>
            <person name="Leineberger J."/>
            <person name="Brinkhoff T."/>
            <person name="Daniel R."/>
        </authorList>
    </citation>
    <scope>NUCLEOTIDE SEQUENCE [LARGE SCALE GENOMIC DNA]</scope>
    <source>
        <strain evidence="2 3">KCTC 22803</strain>
    </source>
</reference>
<protein>
    <submittedName>
        <fullName evidence="2">3',5'-cyclic-nucleotide phosphodiesterase</fullName>
    </submittedName>
</protein>
<dbReference type="Pfam" id="PF02112">
    <property type="entry name" value="PDEase_II"/>
    <property type="match status" value="1"/>
</dbReference>